<organism evidence="2 3">
    <name type="scientific">Streptomyces jumonjinensis</name>
    <dbReference type="NCBI Taxonomy" id="1945"/>
    <lineage>
        <taxon>Bacteria</taxon>
        <taxon>Bacillati</taxon>
        <taxon>Actinomycetota</taxon>
        <taxon>Actinomycetes</taxon>
        <taxon>Kitasatosporales</taxon>
        <taxon>Streptomycetaceae</taxon>
        <taxon>Streptomyces</taxon>
    </lineage>
</organism>
<feature type="domain" description="Condensation" evidence="1">
    <location>
        <begin position="9"/>
        <end position="82"/>
    </location>
</feature>
<feature type="non-terminal residue" evidence="2">
    <location>
        <position position="84"/>
    </location>
</feature>
<evidence type="ECO:0000313" key="3">
    <source>
        <dbReference type="Proteomes" id="UP000419138"/>
    </source>
</evidence>
<comment type="caution">
    <text evidence="2">The sequence shown here is derived from an EMBL/GenBank/DDBJ whole genome shotgun (WGS) entry which is preliminary data.</text>
</comment>
<gene>
    <name evidence="2" type="ORF">FF041_24910</name>
</gene>
<dbReference type="GO" id="GO:0008610">
    <property type="term" value="P:lipid biosynthetic process"/>
    <property type="evidence" value="ECO:0007669"/>
    <property type="project" value="UniProtKB-ARBA"/>
</dbReference>
<dbReference type="SUPFAM" id="SSF52777">
    <property type="entry name" value="CoA-dependent acyltransferases"/>
    <property type="match status" value="1"/>
</dbReference>
<dbReference type="OrthoDB" id="2472181at2"/>
<keyword evidence="3" id="KW-1185">Reference proteome</keyword>
<dbReference type="RefSeq" id="WP_153524866.1">
    <property type="nucleotide sequence ID" value="NZ_VCLA01000167.1"/>
</dbReference>
<proteinExistence type="predicted"/>
<accession>A0A646KN17</accession>
<evidence type="ECO:0000259" key="1">
    <source>
        <dbReference type="Pfam" id="PF00668"/>
    </source>
</evidence>
<dbReference type="AlphaFoldDB" id="A0A646KN17"/>
<dbReference type="Gene3D" id="3.30.559.10">
    <property type="entry name" value="Chloramphenicol acetyltransferase-like domain"/>
    <property type="match status" value="1"/>
</dbReference>
<dbReference type="Pfam" id="PF00668">
    <property type="entry name" value="Condensation"/>
    <property type="match status" value="1"/>
</dbReference>
<reference evidence="2 3" key="1">
    <citation type="submission" date="2019-05" db="EMBL/GenBank/DDBJ databases">
        <title>Comparative genomics and metabolomics analyses of clavulanic acid producing Streptomyces species provides insight into specialized metabolism and evolution of beta-lactam biosynthetic gene clusters.</title>
        <authorList>
            <person name="Moore M.A."/>
            <person name="Cruz-Morales P."/>
            <person name="Barona Gomez F."/>
            <person name="Kapil T."/>
        </authorList>
    </citation>
    <scope>NUCLEOTIDE SEQUENCE [LARGE SCALE GENOMIC DNA]</scope>
    <source>
        <strain evidence="2 3">NRRL 5741</strain>
    </source>
</reference>
<name>A0A646KN17_STRJU</name>
<evidence type="ECO:0000313" key="2">
    <source>
        <dbReference type="EMBL" id="MQT03311.1"/>
    </source>
</evidence>
<dbReference type="Proteomes" id="UP000419138">
    <property type="component" value="Unassembled WGS sequence"/>
</dbReference>
<dbReference type="EMBL" id="VCLA01000167">
    <property type="protein sequence ID" value="MQT03311.1"/>
    <property type="molecule type" value="Genomic_DNA"/>
</dbReference>
<dbReference type="InterPro" id="IPR001242">
    <property type="entry name" value="Condensation_dom"/>
</dbReference>
<sequence>MTRSRSLVEDVWPLSPLQEGMLFHAGFDDRGPDVYTVQSALDVNGPVEADRLRTSWEALLTRHAALRACFRPVTGAQMVQVIPR</sequence>
<dbReference type="PANTHER" id="PTHR45398:SF1">
    <property type="entry name" value="ENZYME, PUTATIVE (JCVI)-RELATED"/>
    <property type="match status" value="1"/>
</dbReference>
<dbReference type="InterPro" id="IPR023213">
    <property type="entry name" value="CAT-like_dom_sf"/>
</dbReference>
<protein>
    <recommendedName>
        <fullName evidence="1">Condensation domain-containing protein</fullName>
    </recommendedName>
</protein>
<dbReference type="PANTHER" id="PTHR45398">
    <property type="match status" value="1"/>
</dbReference>
<dbReference type="GO" id="GO:0003824">
    <property type="term" value="F:catalytic activity"/>
    <property type="evidence" value="ECO:0007669"/>
    <property type="project" value="InterPro"/>
</dbReference>